<dbReference type="EMBL" id="VUNE01000005">
    <property type="protein sequence ID" value="MST63082.1"/>
    <property type="molecule type" value="Genomic_DNA"/>
</dbReference>
<comment type="similarity">
    <text evidence="1">Belongs to the 'phage' integrase family.</text>
</comment>
<evidence type="ECO:0000313" key="6">
    <source>
        <dbReference type="Proteomes" id="UP000440713"/>
    </source>
</evidence>
<dbReference type="InterPro" id="IPR002104">
    <property type="entry name" value="Integrase_catalytic"/>
</dbReference>
<dbReference type="PROSITE" id="PS51898">
    <property type="entry name" value="TYR_RECOMBINASE"/>
    <property type="match status" value="1"/>
</dbReference>
<keyword evidence="3" id="KW-0233">DNA recombination</keyword>
<dbReference type="SUPFAM" id="SSF56349">
    <property type="entry name" value="DNA breaking-rejoining enzymes"/>
    <property type="match status" value="1"/>
</dbReference>
<dbReference type="InterPro" id="IPR013762">
    <property type="entry name" value="Integrase-like_cat_sf"/>
</dbReference>
<evidence type="ECO:0000313" key="5">
    <source>
        <dbReference type="EMBL" id="MST63082.1"/>
    </source>
</evidence>
<evidence type="ECO:0000256" key="1">
    <source>
        <dbReference type="ARBA" id="ARBA00008857"/>
    </source>
</evidence>
<keyword evidence="2" id="KW-0238">DNA-binding</keyword>
<dbReference type="GO" id="GO:0003677">
    <property type="term" value="F:DNA binding"/>
    <property type="evidence" value="ECO:0007669"/>
    <property type="project" value="UniProtKB-KW"/>
</dbReference>
<protein>
    <submittedName>
        <fullName evidence="5">Site-specific integrase</fullName>
    </submittedName>
</protein>
<dbReference type="GO" id="GO:0006310">
    <property type="term" value="P:DNA recombination"/>
    <property type="evidence" value="ECO:0007669"/>
    <property type="project" value="UniProtKB-KW"/>
</dbReference>
<dbReference type="CDD" id="cd01189">
    <property type="entry name" value="INT_ICEBs1_C_like"/>
    <property type="match status" value="1"/>
</dbReference>
<dbReference type="Pfam" id="PF00589">
    <property type="entry name" value="Phage_integrase"/>
    <property type="match status" value="1"/>
</dbReference>
<dbReference type="PANTHER" id="PTHR30349:SF64">
    <property type="entry name" value="PROPHAGE INTEGRASE INTD-RELATED"/>
    <property type="match status" value="1"/>
</dbReference>
<evidence type="ECO:0000259" key="4">
    <source>
        <dbReference type="PROSITE" id="PS51898"/>
    </source>
</evidence>
<organism evidence="5 6">
    <name type="scientific">Peptostreptococcus porci</name>
    <dbReference type="NCBI Taxonomy" id="2652282"/>
    <lineage>
        <taxon>Bacteria</taxon>
        <taxon>Bacillati</taxon>
        <taxon>Bacillota</taxon>
        <taxon>Clostridia</taxon>
        <taxon>Peptostreptococcales</taxon>
        <taxon>Peptostreptococcaceae</taxon>
        <taxon>Peptostreptococcus</taxon>
    </lineage>
</organism>
<comment type="caution">
    <text evidence="5">The sequence shown here is derived from an EMBL/GenBank/DDBJ whole genome shotgun (WGS) entry which is preliminary data.</text>
</comment>
<feature type="domain" description="Tyr recombinase" evidence="4">
    <location>
        <begin position="152"/>
        <end position="332"/>
    </location>
</feature>
<evidence type="ECO:0000256" key="2">
    <source>
        <dbReference type="ARBA" id="ARBA00023125"/>
    </source>
</evidence>
<dbReference type="Proteomes" id="UP000440713">
    <property type="component" value="Unassembled WGS sequence"/>
</dbReference>
<dbReference type="Gene3D" id="1.10.443.10">
    <property type="entry name" value="Intergrase catalytic core"/>
    <property type="match status" value="1"/>
</dbReference>
<name>A0A6N7XFD2_9FIRM</name>
<sequence length="341" mass="40412">MQFLYSNLYIISRHFPNIPSPLSLSHSAKHFKIRYINNPIFFNFSRNNRICKYFFHVYLLTKSPTSTCLNLSLSTDIHIRSSVLSMKDLFIEDITPTTILSWQNELKSMGKTNNTINMSTEILFSIYQYNCKMHNKQYNPVQAIERLEVDKKEMQIWTLEEFNKFTALLSSYEQVIAFRILFFSGIRYGELLGLTVQDIHDDYIDINKSYDYRDKVHVKTKNKQSVRKVYIPKFIMEEIRDYISTFFKPTPTLRLFQHSTNTWLQSQMKRTCIKHNLKHIRVHDLRHSHASMLINNGVDVYIVSKRLGHKNILTTINVYAHLYEERESEVLEVLDSLIDNV</sequence>
<accession>A0A6N7XFD2</accession>
<dbReference type="InterPro" id="IPR011010">
    <property type="entry name" value="DNA_brk_join_enz"/>
</dbReference>
<dbReference type="InterPro" id="IPR010998">
    <property type="entry name" value="Integrase_recombinase_N"/>
</dbReference>
<dbReference type="AlphaFoldDB" id="A0A6N7XFD2"/>
<evidence type="ECO:0000256" key="3">
    <source>
        <dbReference type="ARBA" id="ARBA00023172"/>
    </source>
</evidence>
<proteinExistence type="inferred from homology"/>
<dbReference type="Gene3D" id="1.10.150.130">
    <property type="match status" value="1"/>
</dbReference>
<reference evidence="5 6" key="1">
    <citation type="submission" date="2019-08" db="EMBL/GenBank/DDBJ databases">
        <title>In-depth cultivation of the pig gut microbiome towards novel bacterial diversity and tailored functional studies.</title>
        <authorList>
            <person name="Wylensek D."/>
            <person name="Hitch T.C.A."/>
            <person name="Clavel T."/>
        </authorList>
    </citation>
    <scope>NUCLEOTIDE SEQUENCE [LARGE SCALE GENOMIC DNA]</scope>
    <source>
        <strain evidence="5 6">WCA-SAB-591-4A-A</strain>
    </source>
</reference>
<dbReference type="PANTHER" id="PTHR30349">
    <property type="entry name" value="PHAGE INTEGRASE-RELATED"/>
    <property type="match status" value="1"/>
</dbReference>
<dbReference type="InterPro" id="IPR050090">
    <property type="entry name" value="Tyrosine_recombinase_XerCD"/>
</dbReference>
<dbReference type="GO" id="GO:0015074">
    <property type="term" value="P:DNA integration"/>
    <property type="evidence" value="ECO:0007669"/>
    <property type="project" value="InterPro"/>
</dbReference>
<gene>
    <name evidence="5" type="ORF">FYJ71_09060</name>
</gene>
<keyword evidence="6" id="KW-1185">Reference proteome</keyword>